<proteinExistence type="predicted"/>
<evidence type="ECO:0000313" key="1">
    <source>
        <dbReference type="EMBL" id="EJF83105.1"/>
    </source>
</evidence>
<dbReference type="EMBL" id="AILX01000030">
    <property type="protein sequence ID" value="EJF83105.1"/>
    <property type="molecule type" value="Genomic_DNA"/>
</dbReference>
<gene>
    <name evidence="1" type="ORF">MCW_01399</name>
</gene>
<comment type="caution">
    <text evidence="1">The sequence shown here is derived from an EMBL/GenBank/DDBJ whole genome shotgun (WGS) entry which is preliminary data.</text>
</comment>
<name>J1JG50_9HYPH</name>
<evidence type="ECO:0000313" key="2">
    <source>
        <dbReference type="Proteomes" id="UP000002646"/>
    </source>
</evidence>
<reference evidence="1 2" key="1">
    <citation type="submission" date="2012-03" db="EMBL/GenBank/DDBJ databases">
        <title>The Genome Sequence of Bartonella washoensis 085-0475.</title>
        <authorList>
            <consortium name="The Broad Institute Genome Sequencing Platform"/>
            <consortium name="The Broad Institute Genome Sequencing Center for Infectious Disease"/>
            <person name="Feldgarden M."/>
            <person name="Kirby J."/>
            <person name="Kosoy M."/>
            <person name="Birtles R."/>
            <person name="Probert W.S."/>
            <person name="Chiaraviglio L."/>
            <person name="Young S.K."/>
            <person name="Zeng Q."/>
            <person name="Gargeya S."/>
            <person name="Fitzgerald M."/>
            <person name="Haas B."/>
            <person name="Abouelleil A."/>
            <person name="Alvarado L."/>
            <person name="Arachchi H.M."/>
            <person name="Berlin A."/>
            <person name="Chapman S.B."/>
            <person name="Gearin G."/>
            <person name="Goldberg J."/>
            <person name="Griggs A."/>
            <person name="Gujja S."/>
            <person name="Hansen M."/>
            <person name="Heiman D."/>
            <person name="Howarth C."/>
            <person name="Larimer J."/>
            <person name="Lui A."/>
            <person name="MacDonald P.J.P."/>
            <person name="McCowen C."/>
            <person name="Montmayeur A."/>
            <person name="Murphy C."/>
            <person name="Neiman D."/>
            <person name="Pearson M."/>
            <person name="Priest M."/>
            <person name="Roberts A."/>
            <person name="Saif S."/>
            <person name="Shea T."/>
            <person name="Sisk P."/>
            <person name="Stolte C."/>
            <person name="Sykes S."/>
            <person name="Wortman J."/>
            <person name="Nusbaum C."/>
            <person name="Birren B."/>
        </authorList>
    </citation>
    <scope>NUCLEOTIDE SEQUENCE [LARGE SCALE GENOMIC DNA]</scope>
    <source>
        <strain evidence="1 2">085-0475</strain>
    </source>
</reference>
<dbReference type="PATRIC" id="fig|1094564.3.peg.1648"/>
<dbReference type="InterPro" id="IPR029061">
    <property type="entry name" value="THDP-binding"/>
</dbReference>
<dbReference type="AlphaFoldDB" id="J1JG50"/>
<dbReference type="HOGENOM" id="CLU_3058926_0_0_5"/>
<protein>
    <submittedName>
        <fullName evidence="1">Uncharacterized protein</fullName>
    </submittedName>
</protein>
<accession>J1JG50</accession>
<dbReference type="STRING" id="1094564.MCW_01399"/>
<dbReference type="SUPFAM" id="SSF52518">
    <property type="entry name" value="Thiamin diphosphate-binding fold (THDP-binding)"/>
    <property type="match status" value="1"/>
</dbReference>
<sequence>MGYFDPQLLDTYLKFSSNFIGHVTKKILGIKQSTGFLGHGLSIGAGMGSFWTA</sequence>
<dbReference type="Proteomes" id="UP000002646">
    <property type="component" value="Unassembled WGS sequence"/>
</dbReference>
<organism evidence="1 2">
    <name type="scientific">Cardidatus Bartonella washoeensis 085-0475</name>
    <dbReference type="NCBI Taxonomy" id="1094564"/>
    <lineage>
        <taxon>Bacteria</taxon>
        <taxon>Pseudomonadati</taxon>
        <taxon>Pseudomonadota</taxon>
        <taxon>Alphaproteobacteria</taxon>
        <taxon>Hyphomicrobiales</taxon>
        <taxon>Bartonellaceae</taxon>
        <taxon>Bartonella</taxon>
    </lineage>
</organism>
<dbReference type="Gene3D" id="3.40.50.970">
    <property type="match status" value="1"/>
</dbReference>